<dbReference type="Proteomes" id="UP000419138">
    <property type="component" value="Unassembled WGS sequence"/>
</dbReference>
<dbReference type="SUPFAM" id="SSF47090">
    <property type="entry name" value="PGBD-like"/>
    <property type="match status" value="1"/>
</dbReference>
<proteinExistence type="predicted"/>
<dbReference type="Pfam" id="PF01471">
    <property type="entry name" value="PG_binding_1"/>
    <property type="match status" value="1"/>
</dbReference>
<dbReference type="EMBL" id="VCLA01000157">
    <property type="protein sequence ID" value="MQT02797.1"/>
    <property type="molecule type" value="Genomic_DNA"/>
</dbReference>
<evidence type="ECO:0000259" key="3">
    <source>
        <dbReference type="Pfam" id="PF01471"/>
    </source>
</evidence>
<evidence type="ECO:0000313" key="4">
    <source>
        <dbReference type="EMBL" id="MQT02797.1"/>
    </source>
</evidence>
<feature type="domain" description="Peptidoglycan binding-like" evidence="3">
    <location>
        <begin position="195"/>
        <end position="254"/>
    </location>
</feature>
<evidence type="ECO:0000256" key="1">
    <source>
        <dbReference type="SAM" id="MobiDB-lite"/>
    </source>
</evidence>
<accession>A0A646KLA0</accession>
<name>A0A646KLA0_STRJU</name>
<feature type="transmembrane region" description="Helical" evidence="2">
    <location>
        <begin position="112"/>
        <end position="133"/>
    </location>
</feature>
<comment type="caution">
    <text evidence="4">The sequence shown here is derived from an EMBL/GenBank/DDBJ whole genome shotgun (WGS) entry which is preliminary data.</text>
</comment>
<feature type="region of interest" description="Disordered" evidence="1">
    <location>
        <begin position="86"/>
        <end position="105"/>
    </location>
</feature>
<dbReference type="InterPro" id="IPR002477">
    <property type="entry name" value="Peptidoglycan-bd-like"/>
</dbReference>
<evidence type="ECO:0000313" key="5">
    <source>
        <dbReference type="Proteomes" id="UP000419138"/>
    </source>
</evidence>
<protein>
    <submittedName>
        <fullName evidence="4">Peptidoglycan-binding protein</fullName>
    </submittedName>
</protein>
<dbReference type="Gene3D" id="1.10.101.10">
    <property type="entry name" value="PGBD-like superfamily/PGBD"/>
    <property type="match status" value="1"/>
</dbReference>
<keyword evidence="2" id="KW-0812">Transmembrane</keyword>
<keyword evidence="2" id="KW-0472">Membrane</keyword>
<reference evidence="4 5" key="1">
    <citation type="submission" date="2019-05" db="EMBL/GenBank/DDBJ databases">
        <title>Comparative genomics and metabolomics analyses of clavulanic acid producing Streptomyces species provides insight into specialized metabolism and evolution of beta-lactam biosynthetic gene clusters.</title>
        <authorList>
            <person name="Moore M.A."/>
            <person name="Cruz-Morales P."/>
            <person name="Barona Gomez F."/>
            <person name="Kapil T."/>
        </authorList>
    </citation>
    <scope>NUCLEOTIDE SEQUENCE [LARGE SCALE GENOMIC DNA]</scope>
    <source>
        <strain evidence="4 5">NRRL 5741</strain>
    </source>
</reference>
<evidence type="ECO:0000256" key="2">
    <source>
        <dbReference type="SAM" id="Phobius"/>
    </source>
</evidence>
<keyword evidence="5" id="KW-1185">Reference proteome</keyword>
<sequence>MISAWRHRQLPGDGETGLVRACSERDEHRSERTRTPLFLAGSPTAQTSSISADPGPERIPGNRCRAAISHPYINWIWDECSARPSTNRAATEKNERNNMPNDSRERKAGMGVVRAMISTAATALFTVGALVPATAAAAPASMSVSASATSQHLASSTDIDVQSRCLVWERTSANYQGLTAGYSWAWNVYVANGDSGDRVREVQCLLDWWGYYGDPLDGVYGAVTSTAVENFQWDHCGGSIVEYGIVDPATWRCLRAGGEVR</sequence>
<feature type="compositionally biased region" description="Basic and acidic residues" evidence="1">
    <location>
        <begin position="90"/>
        <end position="105"/>
    </location>
</feature>
<gene>
    <name evidence="4" type="ORF">FF041_22160</name>
</gene>
<dbReference type="AlphaFoldDB" id="A0A646KLA0"/>
<dbReference type="InterPro" id="IPR036366">
    <property type="entry name" value="PGBDSf"/>
</dbReference>
<keyword evidence="2" id="KW-1133">Transmembrane helix</keyword>
<dbReference type="OrthoDB" id="9815541at2"/>
<organism evidence="4 5">
    <name type="scientific">Streptomyces jumonjinensis</name>
    <dbReference type="NCBI Taxonomy" id="1945"/>
    <lineage>
        <taxon>Bacteria</taxon>
        <taxon>Bacillati</taxon>
        <taxon>Actinomycetota</taxon>
        <taxon>Actinomycetes</taxon>
        <taxon>Kitasatosporales</taxon>
        <taxon>Streptomycetaceae</taxon>
        <taxon>Streptomyces</taxon>
    </lineage>
</organism>
<dbReference type="InterPro" id="IPR036365">
    <property type="entry name" value="PGBD-like_sf"/>
</dbReference>